<evidence type="ECO:0000313" key="3">
    <source>
        <dbReference type="EMBL" id="KAJ7198827.1"/>
    </source>
</evidence>
<dbReference type="PANTHER" id="PTHR37171">
    <property type="entry name" value="SERINE/THREONINE-PROTEIN KINASE YRZF-RELATED"/>
    <property type="match status" value="1"/>
</dbReference>
<feature type="domain" description="Protein kinase" evidence="2">
    <location>
        <begin position="28"/>
        <end position="201"/>
    </location>
</feature>
<proteinExistence type="predicted"/>
<keyword evidence="1" id="KW-0175">Coiled coil</keyword>
<protein>
    <recommendedName>
        <fullName evidence="2">Protein kinase domain-containing protein</fullName>
    </recommendedName>
</protein>
<dbReference type="GO" id="GO:0005524">
    <property type="term" value="F:ATP binding"/>
    <property type="evidence" value="ECO:0007669"/>
    <property type="project" value="InterPro"/>
</dbReference>
<dbReference type="AlphaFoldDB" id="A0AAD6YA69"/>
<evidence type="ECO:0000256" key="1">
    <source>
        <dbReference type="SAM" id="Coils"/>
    </source>
</evidence>
<comment type="caution">
    <text evidence="3">The sequence shown here is derived from an EMBL/GenBank/DDBJ whole genome shotgun (WGS) entry which is preliminary data.</text>
</comment>
<keyword evidence="4" id="KW-1185">Reference proteome</keyword>
<reference evidence="3" key="1">
    <citation type="submission" date="2023-03" db="EMBL/GenBank/DDBJ databases">
        <title>Massive genome expansion in bonnet fungi (Mycena s.s.) driven by repeated elements and novel gene families across ecological guilds.</title>
        <authorList>
            <consortium name="Lawrence Berkeley National Laboratory"/>
            <person name="Harder C.B."/>
            <person name="Miyauchi S."/>
            <person name="Viragh M."/>
            <person name="Kuo A."/>
            <person name="Thoen E."/>
            <person name="Andreopoulos B."/>
            <person name="Lu D."/>
            <person name="Skrede I."/>
            <person name="Drula E."/>
            <person name="Henrissat B."/>
            <person name="Morin E."/>
            <person name="Kohler A."/>
            <person name="Barry K."/>
            <person name="LaButti K."/>
            <person name="Morin E."/>
            <person name="Salamov A."/>
            <person name="Lipzen A."/>
            <person name="Mereny Z."/>
            <person name="Hegedus B."/>
            <person name="Baldrian P."/>
            <person name="Stursova M."/>
            <person name="Weitz H."/>
            <person name="Taylor A."/>
            <person name="Grigoriev I.V."/>
            <person name="Nagy L.G."/>
            <person name="Martin F."/>
            <person name="Kauserud H."/>
        </authorList>
    </citation>
    <scope>NUCLEOTIDE SEQUENCE</scope>
    <source>
        <strain evidence="3">9144</strain>
    </source>
</reference>
<name>A0AAD6YA69_9AGAR</name>
<dbReference type="SUPFAM" id="SSF56112">
    <property type="entry name" value="Protein kinase-like (PK-like)"/>
    <property type="match status" value="1"/>
</dbReference>
<dbReference type="PROSITE" id="PS50011">
    <property type="entry name" value="PROTEIN_KINASE_DOM"/>
    <property type="match status" value="1"/>
</dbReference>
<organism evidence="3 4">
    <name type="scientific">Mycena pura</name>
    <dbReference type="NCBI Taxonomy" id="153505"/>
    <lineage>
        <taxon>Eukaryota</taxon>
        <taxon>Fungi</taxon>
        <taxon>Dikarya</taxon>
        <taxon>Basidiomycota</taxon>
        <taxon>Agaricomycotina</taxon>
        <taxon>Agaricomycetes</taxon>
        <taxon>Agaricomycetidae</taxon>
        <taxon>Agaricales</taxon>
        <taxon>Marasmiineae</taxon>
        <taxon>Mycenaceae</taxon>
        <taxon>Mycena</taxon>
    </lineage>
</organism>
<dbReference type="InterPro" id="IPR011009">
    <property type="entry name" value="Kinase-like_dom_sf"/>
</dbReference>
<evidence type="ECO:0000259" key="2">
    <source>
        <dbReference type="PROSITE" id="PS50011"/>
    </source>
</evidence>
<accession>A0AAD6YA69</accession>
<dbReference type="EMBL" id="JARJCW010000071">
    <property type="protein sequence ID" value="KAJ7198827.1"/>
    <property type="molecule type" value="Genomic_DNA"/>
</dbReference>
<dbReference type="PANTHER" id="PTHR37171:SF1">
    <property type="entry name" value="SERINE_THREONINE-PROTEIN KINASE YRZF-RELATED"/>
    <property type="match status" value="1"/>
</dbReference>
<dbReference type="Gene3D" id="1.10.510.10">
    <property type="entry name" value="Transferase(Phosphotransferase) domain 1"/>
    <property type="match status" value="1"/>
</dbReference>
<gene>
    <name evidence="3" type="ORF">GGX14DRAFT_373805</name>
</gene>
<evidence type="ECO:0000313" key="4">
    <source>
        <dbReference type="Proteomes" id="UP001219525"/>
    </source>
</evidence>
<sequence>MSTLELIWDQRTVYHLWSWNNGNIHYTAQLVRRIEKGVYMIRIGERGMEPTNVVAAKIARGKEEVEDMEREAGLYEHQLKDLQGTIVPTCYGFYTAKVNGQSLGCLLLEYCSGLPADPERVPELNRKVLAAAYALHAAGVLHGDLHNRHHFVPMGRDVRIVDFSVAVPHTCIRGLSRRAQGHDRHIVCGCPELAVLESVFG</sequence>
<dbReference type="InterPro" id="IPR000719">
    <property type="entry name" value="Prot_kinase_dom"/>
</dbReference>
<feature type="coiled-coil region" evidence="1">
    <location>
        <begin position="58"/>
        <end position="85"/>
    </location>
</feature>
<dbReference type="GO" id="GO:0004672">
    <property type="term" value="F:protein kinase activity"/>
    <property type="evidence" value="ECO:0007669"/>
    <property type="project" value="InterPro"/>
</dbReference>
<dbReference type="Proteomes" id="UP001219525">
    <property type="component" value="Unassembled WGS sequence"/>
</dbReference>
<dbReference type="InterPro" id="IPR052396">
    <property type="entry name" value="Meiotic_Drive_Suppr_Kinase"/>
</dbReference>